<evidence type="ECO:0000259" key="2">
    <source>
        <dbReference type="SMART" id="SM00939"/>
    </source>
</evidence>
<dbReference type="GO" id="GO:0008239">
    <property type="term" value="F:dipeptidyl-peptidase activity"/>
    <property type="evidence" value="ECO:0007669"/>
    <property type="project" value="InterPro"/>
</dbReference>
<dbReference type="Proteomes" id="UP000199379">
    <property type="component" value="Unassembled WGS sequence"/>
</dbReference>
<dbReference type="SUPFAM" id="SSF49785">
    <property type="entry name" value="Galactose-binding domain-like"/>
    <property type="match status" value="1"/>
</dbReference>
<protein>
    <recommendedName>
        <fullName evidence="2">Xaa-Pro dipeptidyl-peptidase C-terminal domain-containing protein</fullName>
    </recommendedName>
</protein>
<dbReference type="Pfam" id="PF02129">
    <property type="entry name" value="Peptidase_S15"/>
    <property type="match status" value="1"/>
</dbReference>
<proteinExistence type="predicted"/>
<dbReference type="NCBIfam" id="TIGR00976">
    <property type="entry name" value="CocE_NonD"/>
    <property type="match status" value="1"/>
</dbReference>
<sequence>MADFVEPRSFTEIEHLWIPMPDGIRLAARLWLPDGADRDPVPALLEYIPYRKADMVRARDARNHPYFAANGYACLRVDMRGSGDSEGVMEDMYSDHELADARHVIDWIAAQPWCSGAVGMFGTSWGGTAALQANVDAPDALKAVIAVCATHDRYEDDIHHMGGCLLTDTLEWGATLPAILAAPPTPSVGMDWMARWRYRLDNLAFPLEPWIREEARGVYWRHGSVTHQADRLSRPILAIGGWADRYSNSVMALVSARPDLTWGVVGPWGHHYPDHGHPGPAIGFQALALAWWDHWLKADAAPPDWPRLRVWLREYDRPADALDTRRGGWLATDAPQSCTEPRIWTLGAGGLGSRPQADGDWVVPDDLRIGRAAGDTGYFGRYGGLPLDQARDDALSLEFTSPPLAEDRILFGAATLGLTISTEDGRGQITARLVDVAPDGTTALISRTTRNLALDAAFETPAAGPATGRRELRLVFPTTAYRLAQGHRLRVSLSSSYWPMIWPSQAAAPPRIINGDLDVPEFANAPTDCAASLPAVTDLPRHKPFELLSAPPLARMSELTSDGTRRDGWHQPETALHLTDVATTFAFTTRADHSVLLGSPLSARSTVRHRAEYRRPDGTAKVESTLTMRADTAHFSVDARLIVLWNDQEVSARHTEIQVPRWHG</sequence>
<dbReference type="InterPro" id="IPR029058">
    <property type="entry name" value="AB_hydrolase_fold"/>
</dbReference>
<keyword evidence="1" id="KW-0378">Hydrolase</keyword>
<organism evidence="3 4">
    <name type="scientific">Cribrihabitans marinus</name>
    <dbReference type="NCBI Taxonomy" id="1227549"/>
    <lineage>
        <taxon>Bacteria</taxon>
        <taxon>Pseudomonadati</taxon>
        <taxon>Pseudomonadota</taxon>
        <taxon>Alphaproteobacteria</taxon>
        <taxon>Rhodobacterales</taxon>
        <taxon>Paracoccaceae</taxon>
        <taxon>Cribrihabitans</taxon>
    </lineage>
</organism>
<keyword evidence="4" id="KW-1185">Reference proteome</keyword>
<feature type="domain" description="Xaa-Pro dipeptidyl-peptidase C-terminal" evidence="2">
    <location>
        <begin position="289"/>
        <end position="513"/>
    </location>
</feature>
<gene>
    <name evidence="3" type="ORF">SAMN05444007_10156</name>
</gene>
<reference evidence="3 4" key="1">
    <citation type="submission" date="2016-10" db="EMBL/GenBank/DDBJ databases">
        <authorList>
            <person name="de Groot N.N."/>
        </authorList>
    </citation>
    <scope>NUCLEOTIDE SEQUENCE [LARGE SCALE GENOMIC DNA]</scope>
    <source>
        <strain evidence="3 4">DSM 29340</strain>
    </source>
</reference>
<accession>A0A1H6QEP3</accession>
<dbReference type="SUPFAM" id="SSF53474">
    <property type="entry name" value="alpha/beta-Hydrolases"/>
    <property type="match status" value="1"/>
</dbReference>
<dbReference type="InterPro" id="IPR000383">
    <property type="entry name" value="Xaa-Pro-like_dom"/>
</dbReference>
<dbReference type="PANTHER" id="PTHR43056">
    <property type="entry name" value="PEPTIDASE S9 PROLYL OLIGOPEPTIDASE"/>
    <property type="match status" value="1"/>
</dbReference>
<name>A0A1H6QEP3_9RHOB</name>
<dbReference type="InterPro" id="IPR050585">
    <property type="entry name" value="Xaa-Pro_dipeptidyl-ppase/CocE"/>
</dbReference>
<dbReference type="InterPro" id="IPR013736">
    <property type="entry name" value="Xaa-Pro_dipept_C"/>
</dbReference>
<dbReference type="RefSeq" id="WP_092361382.1">
    <property type="nucleotide sequence ID" value="NZ_BMGV01000001.1"/>
</dbReference>
<dbReference type="Pfam" id="PF08530">
    <property type="entry name" value="PepX_C"/>
    <property type="match status" value="1"/>
</dbReference>
<evidence type="ECO:0000313" key="3">
    <source>
        <dbReference type="EMBL" id="SEI40356.1"/>
    </source>
</evidence>
<dbReference type="PANTHER" id="PTHR43056:SF10">
    <property type="entry name" value="COCE_NOND FAMILY, PUTATIVE (AFU_ORTHOLOGUE AFUA_7G00600)-RELATED"/>
    <property type="match status" value="1"/>
</dbReference>
<dbReference type="AlphaFoldDB" id="A0A1H6QEP3"/>
<dbReference type="OrthoDB" id="9806163at2"/>
<dbReference type="STRING" id="1227549.SAMN05444007_10156"/>
<dbReference type="InterPro" id="IPR008979">
    <property type="entry name" value="Galactose-bd-like_sf"/>
</dbReference>
<evidence type="ECO:0000313" key="4">
    <source>
        <dbReference type="Proteomes" id="UP000199379"/>
    </source>
</evidence>
<evidence type="ECO:0000256" key="1">
    <source>
        <dbReference type="ARBA" id="ARBA00022801"/>
    </source>
</evidence>
<dbReference type="Gene3D" id="2.60.120.260">
    <property type="entry name" value="Galactose-binding domain-like"/>
    <property type="match status" value="1"/>
</dbReference>
<dbReference type="SMART" id="SM00939">
    <property type="entry name" value="PepX_C"/>
    <property type="match status" value="1"/>
</dbReference>
<dbReference type="Gene3D" id="3.40.50.1820">
    <property type="entry name" value="alpha/beta hydrolase"/>
    <property type="match status" value="2"/>
</dbReference>
<dbReference type="EMBL" id="FNYD01000001">
    <property type="protein sequence ID" value="SEI40356.1"/>
    <property type="molecule type" value="Genomic_DNA"/>
</dbReference>
<dbReference type="InterPro" id="IPR005674">
    <property type="entry name" value="CocE/Ser_esterase"/>
</dbReference>